<reference evidence="2 3" key="1">
    <citation type="journal article" date="2016" name="Mol. Biol. Evol.">
        <title>Comparative Genomics of Early-Diverging Mushroom-Forming Fungi Provides Insights into the Origins of Lignocellulose Decay Capabilities.</title>
        <authorList>
            <person name="Nagy L.G."/>
            <person name="Riley R."/>
            <person name="Tritt A."/>
            <person name="Adam C."/>
            <person name="Daum C."/>
            <person name="Floudas D."/>
            <person name="Sun H."/>
            <person name="Yadav J.S."/>
            <person name="Pangilinan J."/>
            <person name="Larsson K.H."/>
            <person name="Matsuura K."/>
            <person name="Barry K."/>
            <person name="Labutti K."/>
            <person name="Kuo R."/>
            <person name="Ohm R.A."/>
            <person name="Bhattacharya S.S."/>
            <person name="Shirouzu T."/>
            <person name="Yoshinaga Y."/>
            <person name="Martin F.M."/>
            <person name="Grigoriev I.V."/>
            <person name="Hibbett D.S."/>
        </authorList>
    </citation>
    <scope>NUCLEOTIDE SEQUENCE [LARGE SCALE GENOMIC DNA]</scope>
    <source>
        <strain evidence="2 3">HHB12733</strain>
    </source>
</reference>
<evidence type="ECO:0000313" key="2">
    <source>
        <dbReference type="EMBL" id="KZT55896.1"/>
    </source>
</evidence>
<feature type="region of interest" description="Disordered" evidence="1">
    <location>
        <begin position="133"/>
        <end position="166"/>
    </location>
</feature>
<dbReference type="InParanoid" id="A0A165EZY1"/>
<organism evidence="2 3">
    <name type="scientific">Calocera cornea HHB12733</name>
    <dbReference type="NCBI Taxonomy" id="1353952"/>
    <lineage>
        <taxon>Eukaryota</taxon>
        <taxon>Fungi</taxon>
        <taxon>Dikarya</taxon>
        <taxon>Basidiomycota</taxon>
        <taxon>Agaricomycotina</taxon>
        <taxon>Dacrymycetes</taxon>
        <taxon>Dacrymycetales</taxon>
        <taxon>Dacrymycetaceae</taxon>
        <taxon>Calocera</taxon>
    </lineage>
</organism>
<gene>
    <name evidence="2" type="ORF">CALCODRAFT_338621</name>
</gene>
<evidence type="ECO:0000313" key="3">
    <source>
        <dbReference type="Proteomes" id="UP000076842"/>
    </source>
</evidence>
<dbReference type="AlphaFoldDB" id="A0A165EZY1"/>
<sequence>MEQVQPSPPYLLIERRTSSNNRTASNNPPTSASLRIGPLNVVLVQVDRFRAKKIRRHASLEVLVSSILVRALRGGVIRQLLVYWRKVKRRWARGLWLFRIGTRCCDEGREVDGCGVRGHHVALVNLRASRCTHRPSGPHADHGERRGGRAGTGAVSHSIPANNSDI</sequence>
<proteinExistence type="predicted"/>
<evidence type="ECO:0000256" key="1">
    <source>
        <dbReference type="SAM" id="MobiDB-lite"/>
    </source>
</evidence>
<name>A0A165EZY1_9BASI</name>
<dbReference type="Proteomes" id="UP000076842">
    <property type="component" value="Unassembled WGS sequence"/>
</dbReference>
<keyword evidence="3" id="KW-1185">Reference proteome</keyword>
<dbReference type="EMBL" id="KV423987">
    <property type="protein sequence ID" value="KZT55896.1"/>
    <property type="molecule type" value="Genomic_DNA"/>
</dbReference>
<accession>A0A165EZY1</accession>
<protein>
    <submittedName>
        <fullName evidence="2">Uncharacterized protein</fullName>
    </submittedName>
</protein>